<protein>
    <recommendedName>
        <fullName evidence="3">sphingolipid 4-desaturase</fullName>
        <ecNumber evidence="3">1.14.19.17</ecNumber>
    </recommendedName>
</protein>
<keyword evidence="6 9" id="KW-0560">Oxidoreductase</keyword>
<evidence type="ECO:0000256" key="11">
    <source>
        <dbReference type="SAM" id="Phobius"/>
    </source>
</evidence>
<evidence type="ECO:0000256" key="3">
    <source>
        <dbReference type="ARBA" id="ARBA00012021"/>
    </source>
</evidence>
<keyword evidence="14" id="KW-1185">Reference proteome</keyword>
<dbReference type="PANTHER" id="PTHR12879">
    <property type="entry name" value="SPHINGOLIPID DELTA 4 DESATURASE/C-4 HYDROXYLASE PROTEIN DES2"/>
    <property type="match status" value="1"/>
</dbReference>
<dbReference type="GO" id="GO:0042284">
    <property type="term" value="F:sphingolipid delta-4 desaturase activity"/>
    <property type="evidence" value="ECO:0007669"/>
    <property type="project" value="UniProtKB-UniRule"/>
</dbReference>
<feature type="region of interest" description="Disordered" evidence="10">
    <location>
        <begin position="24"/>
        <end position="49"/>
    </location>
</feature>
<dbReference type="InterPro" id="IPR011388">
    <property type="entry name" value="DES1/DES2"/>
</dbReference>
<proteinExistence type="inferred from homology"/>
<dbReference type="EMBL" id="BLLK01000045">
    <property type="protein sequence ID" value="GFH52358.1"/>
    <property type="molecule type" value="Genomic_DNA"/>
</dbReference>
<evidence type="ECO:0000256" key="4">
    <source>
        <dbReference type="ARBA" id="ARBA00022692"/>
    </source>
</evidence>
<dbReference type="Proteomes" id="UP001054902">
    <property type="component" value="Unassembled WGS sequence"/>
</dbReference>
<dbReference type="EC" id="1.14.19.17" evidence="3"/>
<dbReference type="PANTHER" id="PTHR12879:SF8">
    <property type="entry name" value="SPHINGOLIPID DELTA(4)-DESATURASE DES1"/>
    <property type="match status" value="1"/>
</dbReference>
<keyword evidence="4 11" id="KW-0812">Transmembrane</keyword>
<dbReference type="InterPro" id="IPR005804">
    <property type="entry name" value="FA_desaturase_dom"/>
</dbReference>
<dbReference type="GO" id="GO:0016020">
    <property type="term" value="C:membrane"/>
    <property type="evidence" value="ECO:0007669"/>
    <property type="project" value="UniProtKB-SubCell"/>
</dbReference>
<evidence type="ECO:0000256" key="2">
    <source>
        <dbReference type="ARBA" id="ARBA00006146"/>
    </source>
</evidence>
<keyword evidence="5 11" id="KW-1133">Transmembrane helix</keyword>
<evidence type="ECO:0000256" key="8">
    <source>
        <dbReference type="ARBA" id="ARBA00023136"/>
    </source>
</evidence>
<gene>
    <name evidence="13" type="ORF">CTEN210_08834</name>
</gene>
<sequence>MGKGGNASKAVHRDSTRLLEERKEKIAKAPQFKWQTSGEEPHVQRRKDISRDHPEVKKLFGPDHFTKYTVAFALCFQLFSLHLLMGAPWYQWLFCCYTLSGTINHGLTLAMHEASHGLMGKGVTRNKVLGIFANLSMVIPAAISFKRYHMEHHRYQGEDIMDVDIPCALEGWFFRTRPRKVLWCFLQPLFYSLRPMFVNPKEPTTWEFINYASSAMFATIVYRFFGIAGVAYLACGTLLGMGIHPAAGHFISEHYVMHDGQETYSYYGPLNWFTFHVGYHNEHHDFPFVTGKNLRKVRAIAPEYYDDIPHYHSWVKVIYDYIMDINISPYSRVKRVTLENEEIEAIRARGGLVK</sequence>
<evidence type="ECO:0000313" key="14">
    <source>
        <dbReference type="Proteomes" id="UP001054902"/>
    </source>
</evidence>
<evidence type="ECO:0000256" key="7">
    <source>
        <dbReference type="ARBA" id="ARBA00023098"/>
    </source>
</evidence>
<dbReference type="Pfam" id="PF00487">
    <property type="entry name" value="FA_desaturase"/>
    <property type="match status" value="1"/>
</dbReference>
<dbReference type="InterPro" id="IPR013866">
    <property type="entry name" value="Sphingolipid_d4-desaturase_N"/>
</dbReference>
<evidence type="ECO:0000256" key="1">
    <source>
        <dbReference type="ARBA" id="ARBA00004141"/>
    </source>
</evidence>
<accession>A0AAD3CUH9</accession>
<feature type="domain" description="Sphingolipid delta4-desaturase N-terminal" evidence="12">
    <location>
        <begin position="27"/>
        <end position="66"/>
    </location>
</feature>
<comment type="similarity">
    <text evidence="2 9">Belongs to the fatty acid desaturase type 1 family. DEGS subfamily.</text>
</comment>
<dbReference type="GO" id="GO:0046513">
    <property type="term" value="P:ceramide biosynthetic process"/>
    <property type="evidence" value="ECO:0007669"/>
    <property type="project" value="TreeGrafter"/>
</dbReference>
<dbReference type="CDD" id="cd03508">
    <property type="entry name" value="Delta4-sphingolipid-FADS-like"/>
    <property type="match status" value="1"/>
</dbReference>
<evidence type="ECO:0000256" key="9">
    <source>
        <dbReference type="PIRNR" id="PIRNR017228"/>
    </source>
</evidence>
<dbReference type="Pfam" id="PF08557">
    <property type="entry name" value="Lipid_DES"/>
    <property type="match status" value="1"/>
</dbReference>
<keyword evidence="8 9" id="KW-0472">Membrane</keyword>
<dbReference type="SMART" id="SM01269">
    <property type="entry name" value="Lipid_DES"/>
    <property type="match status" value="1"/>
</dbReference>
<keyword evidence="7 9" id="KW-0443">Lipid metabolism</keyword>
<comment type="subcellular location">
    <subcellularLocation>
        <location evidence="1">Membrane</location>
        <topology evidence="1">Multi-pass membrane protein</topology>
    </subcellularLocation>
</comment>
<feature type="transmembrane region" description="Helical" evidence="11">
    <location>
        <begin position="68"/>
        <end position="90"/>
    </location>
</feature>
<feature type="compositionally biased region" description="Basic and acidic residues" evidence="10">
    <location>
        <begin position="39"/>
        <end position="49"/>
    </location>
</feature>
<evidence type="ECO:0000256" key="10">
    <source>
        <dbReference type="SAM" id="MobiDB-lite"/>
    </source>
</evidence>
<evidence type="ECO:0000313" key="13">
    <source>
        <dbReference type="EMBL" id="GFH52358.1"/>
    </source>
</evidence>
<name>A0AAD3CUH9_9STRA</name>
<dbReference type="PIRSF" id="PIRSF017228">
    <property type="entry name" value="Sphnglp_dlt4_des"/>
    <property type="match status" value="1"/>
</dbReference>
<evidence type="ECO:0000256" key="6">
    <source>
        <dbReference type="ARBA" id="ARBA00023002"/>
    </source>
</evidence>
<organism evidence="13 14">
    <name type="scientific">Chaetoceros tenuissimus</name>
    <dbReference type="NCBI Taxonomy" id="426638"/>
    <lineage>
        <taxon>Eukaryota</taxon>
        <taxon>Sar</taxon>
        <taxon>Stramenopiles</taxon>
        <taxon>Ochrophyta</taxon>
        <taxon>Bacillariophyta</taxon>
        <taxon>Coscinodiscophyceae</taxon>
        <taxon>Chaetocerotophycidae</taxon>
        <taxon>Chaetocerotales</taxon>
        <taxon>Chaetocerotaceae</taxon>
        <taxon>Chaetoceros</taxon>
    </lineage>
</organism>
<feature type="transmembrane region" description="Helical" evidence="11">
    <location>
        <begin position="209"/>
        <end position="234"/>
    </location>
</feature>
<comment type="caution">
    <text evidence="13">The sequence shown here is derived from an EMBL/GenBank/DDBJ whole genome shotgun (WGS) entry which is preliminary data.</text>
</comment>
<reference evidence="13 14" key="1">
    <citation type="journal article" date="2021" name="Sci. Rep.">
        <title>The genome of the diatom Chaetoceros tenuissimus carries an ancient integrated fragment of an extant virus.</title>
        <authorList>
            <person name="Hongo Y."/>
            <person name="Kimura K."/>
            <person name="Takaki Y."/>
            <person name="Yoshida Y."/>
            <person name="Baba S."/>
            <person name="Kobayashi G."/>
            <person name="Nagasaki K."/>
            <person name="Hano T."/>
            <person name="Tomaru Y."/>
        </authorList>
    </citation>
    <scope>NUCLEOTIDE SEQUENCE [LARGE SCALE GENOMIC DNA]</scope>
    <source>
        <strain evidence="13 14">NIES-3715</strain>
    </source>
</reference>
<evidence type="ECO:0000259" key="12">
    <source>
        <dbReference type="SMART" id="SM01269"/>
    </source>
</evidence>
<feature type="transmembrane region" description="Helical" evidence="11">
    <location>
        <begin position="128"/>
        <end position="145"/>
    </location>
</feature>
<evidence type="ECO:0000256" key="5">
    <source>
        <dbReference type="ARBA" id="ARBA00022989"/>
    </source>
</evidence>
<dbReference type="AlphaFoldDB" id="A0AAD3CUH9"/>